<sequence length="396" mass="43425">MLALVHLLAVLAPLAHAAVPSQLFSNIIPRKVLATYNALPSPIQYPQYTDSSAGKWLYFNPDTWTSGFFPTTLYALNTRKALCGATPANALNAANWLALGRAASNGLIPLETHNNQGHDVGFLSMPFVEELAINPANQTALTAVKQFAADLAARFNPVVGCTRSWDTSDPTDFTVIIDNMMNLEVLWVAYGLTGNATLREIALRHSDTTMKNHIRDDGSTWHVVEYNSTTGAVIRKRTAQGFSDSSTWSRGQAWGIYGFANMYKRSRDPKYLTTARRMANYFLDNMPSDGIVPWDFNAPLTPAPRPADSSAATIVTNGLLLLSLVDPANAQKWKNAALSILDKITQLSWRPEWQSLLSNGTVNKPANNFLTGIVYGDYYFIKAGNDLIKMGLATCS</sequence>
<dbReference type="InterPro" id="IPR008928">
    <property type="entry name" value="6-hairpin_glycosidase_sf"/>
</dbReference>
<keyword evidence="5" id="KW-1185">Reference proteome</keyword>
<feature type="chain" id="PRO_5043956685" evidence="3">
    <location>
        <begin position="18"/>
        <end position="396"/>
    </location>
</feature>
<keyword evidence="3" id="KW-0732">Signal</keyword>
<dbReference type="InterPro" id="IPR012341">
    <property type="entry name" value="6hp_glycosidase-like_sf"/>
</dbReference>
<keyword evidence="1 4" id="KW-0378">Hydrolase</keyword>
<dbReference type="InterPro" id="IPR052369">
    <property type="entry name" value="UG_Glycosaminoglycan_Hydrolase"/>
</dbReference>
<protein>
    <submittedName>
        <fullName evidence="4">Glycoside hydrolase family 88 protein</fullName>
    </submittedName>
</protein>
<feature type="signal peptide" evidence="3">
    <location>
        <begin position="1"/>
        <end position="17"/>
    </location>
</feature>
<proteinExistence type="inferred from homology"/>
<evidence type="ECO:0000313" key="5">
    <source>
        <dbReference type="Proteomes" id="UP001362999"/>
    </source>
</evidence>
<dbReference type="GO" id="GO:0052757">
    <property type="term" value="F:chondroitin hydrolase activity"/>
    <property type="evidence" value="ECO:0007669"/>
    <property type="project" value="TreeGrafter"/>
</dbReference>
<organism evidence="4 5">
    <name type="scientific">Favolaschia claudopus</name>
    <dbReference type="NCBI Taxonomy" id="2862362"/>
    <lineage>
        <taxon>Eukaryota</taxon>
        <taxon>Fungi</taxon>
        <taxon>Dikarya</taxon>
        <taxon>Basidiomycota</taxon>
        <taxon>Agaricomycotina</taxon>
        <taxon>Agaricomycetes</taxon>
        <taxon>Agaricomycetidae</taxon>
        <taxon>Agaricales</taxon>
        <taxon>Marasmiineae</taxon>
        <taxon>Mycenaceae</taxon>
        <taxon>Favolaschia</taxon>
    </lineage>
</organism>
<comment type="similarity">
    <text evidence="2">Belongs to the glycosyl hydrolase 88 family.</text>
</comment>
<dbReference type="SUPFAM" id="SSF48208">
    <property type="entry name" value="Six-hairpin glycosidases"/>
    <property type="match status" value="1"/>
</dbReference>
<evidence type="ECO:0000313" key="4">
    <source>
        <dbReference type="EMBL" id="KAK7035776.1"/>
    </source>
</evidence>
<dbReference type="Proteomes" id="UP001362999">
    <property type="component" value="Unassembled WGS sequence"/>
</dbReference>
<reference evidence="4 5" key="1">
    <citation type="journal article" date="2024" name="J Genomics">
        <title>Draft genome sequencing and assembly of Favolaschia claudopus CIRM-BRFM 2984 isolated from oak limbs.</title>
        <authorList>
            <person name="Navarro D."/>
            <person name="Drula E."/>
            <person name="Chaduli D."/>
            <person name="Cazenave R."/>
            <person name="Ahrendt S."/>
            <person name="Wang J."/>
            <person name="Lipzen A."/>
            <person name="Daum C."/>
            <person name="Barry K."/>
            <person name="Grigoriev I.V."/>
            <person name="Favel A."/>
            <person name="Rosso M.N."/>
            <person name="Martin F."/>
        </authorList>
    </citation>
    <scope>NUCLEOTIDE SEQUENCE [LARGE SCALE GENOMIC DNA]</scope>
    <source>
        <strain evidence="4 5">CIRM-BRFM 2984</strain>
    </source>
</reference>
<name>A0AAW0C9Y5_9AGAR</name>
<dbReference type="PANTHER" id="PTHR36845:SF1">
    <property type="entry name" value="HYDROLASE, PUTATIVE (AFU_ORTHOLOGUE AFUA_7G05090)-RELATED"/>
    <property type="match status" value="1"/>
</dbReference>
<evidence type="ECO:0000256" key="1">
    <source>
        <dbReference type="ARBA" id="ARBA00022801"/>
    </source>
</evidence>
<dbReference type="PANTHER" id="PTHR36845">
    <property type="entry name" value="HYDROLASE, PUTATIVE (AFU_ORTHOLOGUE AFUA_7G05090)-RELATED"/>
    <property type="match status" value="1"/>
</dbReference>
<accession>A0AAW0C9Y5</accession>
<evidence type="ECO:0000256" key="2">
    <source>
        <dbReference type="ARBA" id="ARBA00038358"/>
    </source>
</evidence>
<comment type="caution">
    <text evidence="4">The sequence shown here is derived from an EMBL/GenBank/DDBJ whole genome shotgun (WGS) entry which is preliminary data.</text>
</comment>
<dbReference type="GO" id="GO:0000272">
    <property type="term" value="P:polysaccharide catabolic process"/>
    <property type="evidence" value="ECO:0007669"/>
    <property type="project" value="TreeGrafter"/>
</dbReference>
<dbReference type="AlphaFoldDB" id="A0AAW0C9Y5"/>
<evidence type="ECO:0000256" key="3">
    <source>
        <dbReference type="SAM" id="SignalP"/>
    </source>
</evidence>
<dbReference type="EMBL" id="JAWWNJ010000019">
    <property type="protein sequence ID" value="KAK7035776.1"/>
    <property type="molecule type" value="Genomic_DNA"/>
</dbReference>
<dbReference type="Gene3D" id="1.50.10.10">
    <property type="match status" value="1"/>
</dbReference>
<gene>
    <name evidence="4" type="ORF">R3P38DRAFT_605807</name>
</gene>